<evidence type="ECO:0000256" key="1">
    <source>
        <dbReference type="SAM" id="MobiDB-lite"/>
    </source>
</evidence>
<keyword evidence="3" id="KW-0150">Chloroplast</keyword>
<keyword evidence="3" id="KW-0934">Plastid</keyword>
<keyword evidence="2" id="KW-1133">Transmembrane helix</keyword>
<accession>A0A0S2ICW5</accession>
<organism evidence="3">
    <name type="scientific">Chlamydomonas peterfii</name>
    <dbReference type="NCBI Taxonomy" id="28462"/>
    <lineage>
        <taxon>Eukaryota</taxon>
        <taxon>Viridiplantae</taxon>
        <taxon>Chlorophyta</taxon>
        <taxon>core chlorophytes</taxon>
        <taxon>Chlorophyceae</taxon>
        <taxon>CS clade</taxon>
        <taxon>Chlamydomonadales</taxon>
        <taxon>Chlamydomonadaceae</taxon>
        <taxon>Chlamydomonas</taxon>
    </lineage>
</organism>
<proteinExistence type="predicted"/>
<dbReference type="EMBL" id="KT624935">
    <property type="protein sequence ID" value="ALO21167.1"/>
    <property type="molecule type" value="Genomic_DNA"/>
</dbReference>
<feature type="transmembrane region" description="Helical" evidence="2">
    <location>
        <begin position="281"/>
        <end position="300"/>
    </location>
</feature>
<keyword evidence="2" id="KW-0472">Membrane</keyword>
<feature type="transmembrane region" description="Helical" evidence="2">
    <location>
        <begin position="168"/>
        <end position="188"/>
    </location>
</feature>
<feature type="transmembrane region" description="Helical" evidence="2">
    <location>
        <begin position="350"/>
        <end position="369"/>
    </location>
</feature>
<evidence type="ECO:0000313" key="3">
    <source>
        <dbReference type="EMBL" id="ALO21167.1"/>
    </source>
</evidence>
<evidence type="ECO:0000256" key="2">
    <source>
        <dbReference type="SAM" id="Phobius"/>
    </source>
</evidence>
<feature type="transmembrane region" description="Helical" evidence="2">
    <location>
        <begin position="200"/>
        <end position="221"/>
    </location>
</feature>
<keyword evidence="2" id="KW-0812">Transmembrane</keyword>
<reference evidence="3" key="1">
    <citation type="journal article" date="2015" name="BMC Evol. Biol.">
        <title>Chloroplast phylogenomic analysis of chlorophyte green algae identifies a novel lineage sister to the Sphaeropleales (Chlorophyceae).</title>
        <authorList>
            <person name="Lemieux C."/>
            <person name="Vincent A.T."/>
            <person name="Labarre A."/>
            <person name="Otis C."/>
            <person name="Turmel M."/>
        </authorList>
    </citation>
    <scope>NUCLEOTIDE SEQUENCE</scope>
</reference>
<feature type="region of interest" description="Disordered" evidence="1">
    <location>
        <begin position="1500"/>
        <end position="1525"/>
    </location>
</feature>
<name>A0A0S2ICW5_9CHLO</name>
<feature type="transmembrane region" description="Helical" evidence="2">
    <location>
        <begin position="227"/>
        <end position="250"/>
    </location>
</feature>
<geneLocation type="chloroplast" evidence="3"/>
<protein>
    <submittedName>
        <fullName evidence="3">Hypothetical chloroplast RF1</fullName>
    </submittedName>
</protein>
<feature type="transmembrane region" description="Helical" evidence="2">
    <location>
        <begin position="390"/>
        <end position="414"/>
    </location>
</feature>
<gene>
    <name evidence="3" type="primary">ycf1</name>
</gene>
<sequence length="2316" mass="260410">MLTVLSLVTSVKDYIEIAHKLIESQNGNLFLNSALPESLDLVGLQSATNLNIAEAQKQAGLLTSFLNKPSLNNYTEFGAVLTYVVLSFKQFLTSFFSFTWLSQIWSLPLIVPDIASAMISEVSVLDSYFTKAFFLETSLNASGEAGLASSIATQSENYSGAGLAFGKFVTGFINSLFFVLPTSTAHLITLRRFVIQGLEAGYIAGLGTIAGNVLWLASIILGWRFIVIPWLSFDVFRYILGFCLLVKYLWDSYGSAGKDFNKTSGAPNSTKVLENNTKKNIFLLNFLLALTEQTCIYPFISNISFGPEGSILESFSGVAKPAAVGTMLQTYSNNGQMLDFLTINFADGCYLLGILLGCFSLLQFTVWFWENPAFSMYMWMITSYRVTTSSYYKVLNFIFLYLTMLCAISSIPYFGFDYTLTNPLGLIPQDRIIDTAFTTVNGSSEKFLQETAFLGLNGAPNPTDKNSRIRDGIHARRERWKERLIKYQAFDASLYDQGSYDILTIEDLNYGFERFWLRRKLRNHQIRFRLFPGPWMRSLKKQLNKPGFSGPRVEFFRILFEQYYHPIFHATAPNQFRIRREKTVSGFTAAPENSKARGLDVAVNAQKATPLPAQQNQSLFAVDKAEPFKNQLLRNNALPAKNVLVGSIKAVDSSNVSALRKFARNFNNRLNVASGFAAPEKTAKYNFISVSDAANPIYSKSLKNLFSKINKSTPETATISALQGKKLYGFKKFTSKIFKNADKKERLLLSNKMFLLNNGIAGILNSEATYGSAVTNPADAALLPYNLTLPSLSGSAATTSILGRPFGASLEPLKLYLRKDEAFKRKLKYYSTTAIRNLSVGNNSPYLKTLLKRAFYYHKPSLRWKRTMFTAAMRRGFRKKSSSPKKLVYTTNALTESSMVTPALAQNLTELEQNRSEPAIFTKTASYSVLGKKASRYRYQIYKDVLQHWYYSPFNRLLLKFDIDSFINRQPKNHFLTKKEENLLHFRRVLLSEHYNSLRWYTYMQHYNTMKSNIGSTKSFASTVYNQQFQGTFQKIRHLFAITPITASLSEAKNEKSGSETLPILKFDQPLYNPFNASYGFAGTGIADVQNRKYNLLPTYLHEGLNSTLHSADHIAPQYMQNGVAGNSQNNQNAGLKIAQDNATFEYGRSDGTNQSSGAFNIANNKEILVTLLKECKRRLNDQAFLKNYIMHRIDKREQRKNEVQNELEKNLQLFQNWLSPIYPESTPEGLTVNQFQTPALAQKAVSPSGGESLLMQTTGVRKALNDGVFVLNNITANKKQIASLYRATGATATLESLKNNINYQKQNYLLLNFTKEEKIKQTLQSIKALTPALEPKVYGGVDSLLQTLTRFRLKITNLVKQTLNYNKVFAAKTEKSIEWWKQKQRVMTKRKASRKKARFQNIKSSLEQNAKVNPAELYSAVNKIYNFAGYNSLMSGELKSNNYGFAGKQAVSDVFKANVPENQTLAPQATLSATLRKKQYGNQNISGSPVVDNIGGFANGLPENNPEVSADAAPTQKSTKKQGSRVTNMAKLFFKKFNSKKSSPRYRYMYGSAGNSRGFAYVRRPKNKAVPVTIENTTPENANLQAITAPKSGLKKAFTFLNGYAGLDGSIPKRYSGSDFLMLKRTWKNRKRHKFTKNHSKYRKRKIHSSGKIRNLNKKLKRIQATVELQNWWWNVYLPNYITTAQSKSGKSGVAVNRPSVGLFTGNASAIFENAGEISFKPLSTNKALDIRAELSAELSTELQKPAKEEPLQKKPLNIDGSGALNLLNTSTAVPAPATYGGSGLATEKTNTLQNYNTTNIPFYAGWDESLRKFVVTNRLLSRRDTGFRTSVYNVNAFAFTNQSTSEPQPYAGIEENSSSATTKPYISQTLVNKKAKAVFTKAPIQGLNEGSFLYLQTEMPFNSYIIDQFIPNNQSFYAPLGWKRFQFRHSLFKNWQNDSKAVMPEGNKNLYNNLPLRGKNGFTGSVFFTAPREKTAALGFSQENYKNSKILQKKLAAGRIQKRYKLLKQTPIQLMYVPTGALLNDILPSHYVSVFDKQYRVPRNIYLKRYLPSATKAGDNAVNSIGTEKINGAVGVQSAEPYSTVLEYSNSAVQYGQYPPIDLTLRKKIKPRRKYHKKRFYKKDGLIFPRRQKFSINTASGLKNQVDYGIVPNAELQSDVPQAYSGGSGFRLRPSTKYSGAGKSNISGGAVGTAKYGGKAKKILSKPVRLRQLRNREFKQVLKPLQKFQPRSGGFVWPGDYLRFEIVPMPKFNYGPNRLTVTNTEKTGVGLNTKAVQKTKRKINVQPIGLLPRKYLLQKHNLKVLKKKLYLSNS</sequence>